<dbReference type="GO" id="GO:0072330">
    <property type="term" value="P:monocarboxylic acid biosynthetic process"/>
    <property type="evidence" value="ECO:0007669"/>
    <property type="project" value="UniProtKB-ARBA"/>
</dbReference>
<reference evidence="6" key="1">
    <citation type="submission" date="2017-10" db="EMBL/GenBank/DDBJ databases">
        <authorList>
            <person name="Kravchenko I.K."/>
            <person name="Grouzdev D.S."/>
        </authorList>
    </citation>
    <scope>NUCLEOTIDE SEQUENCE [LARGE SCALE GENOMIC DNA]</scope>
    <source>
        <strain evidence="6">B2</strain>
    </source>
</reference>
<evidence type="ECO:0000256" key="1">
    <source>
        <dbReference type="ARBA" id="ARBA00022450"/>
    </source>
</evidence>
<dbReference type="InterPro" id="IPR020806">
    <property type="entry name" value="PKS_PP-bd"/>
</dbReference>
<dbReference type="InterPro" id="IPR036736">
    <property type="entry name" value="ACP-like_sf"/>
</dbReference>
<dbReference type="InterPro" id="IPR045851">
    <property type="entry name" value="AMP-bd_C_sf"/>
</dbReference>
<dbReference type="EMBL" id="PDKW01000030">
    <property type="protein sequence ID" value="PGH59477.1"/>
    <property type="molecule type" value="Genomic_DNA"/>
</dbReference>
<keyword evidence="1" id="KW-0596">Phosphopantetheine</keyword>
<dbReference type="Gene3D" id="3.30.300.30">
    <property type="match status" value="1"/>
</dbReference>
<dbReference type="InterPro" id="IPR006162">
    <property type="entry name" value="Ppantetheine_attach_site"/>
</dbReference>
<dbReference type="GO" id="GO:0044550">
    <property type="term" value="P:secondary metabolite biosynthetic process"/>
    <property type="evidence" value="ECO:0007669"/>
    <property type="project" value="TreeGrafter"/>
</dbReference>
<accession>A0A2B8BQG5</accession>
<dbReference type="Proteomes" id="UP000225379">
    <property type="component" value="Unassembled WGS sequence"/>
</dbReference>
<dbReference type="SMART" id="SM00823">
    <property type="entry name" value="PKS_PP"/>
    <property type="match status" value="1"/>
</dbReference>
<dbReference type="GO" id="GO:0043041">
    <property type="term" value="P:amino acid activation for nonribosomal peptide biosynthetic process"/>
    <property type="evidence" value="ECO:0007669"/>
    <property type="project" value="TreeGrafter"/>
</dbReference>
<dbReference type="PROSITE" id="PS50075">
    <property type="entry name" value="CARRIER"/>
    <property type="match status" value="1"/>
</dbReference>
<dbReference type="AlphaFoldDB" id="A0A2B8BQG5"/>
<dbReference type="SUPFAM" id="SSF47336">
    <property type="entry name" value="ACP-like"/>
    <property type="match status" value="1"/>
</dbReference>
<feature type="domain" description="Carrier" evidence="4">
    <location>
        <begin position="44"/>
        <end position="119"/>
    </location>
</feature>
<name>A0A2B8BQG5_9PROT</name>
<dbReference type="FunFam" id="1.10.1200.10:FF:000016">
    <property type="entry name" value="Non-ribosomal peptide synthase"/>
    <property type="match status" value="1"/>
</dbReference>
<evidence type="ECO:0000313" key="6">
    <source>
        <dbReference type="Proteomes" id="UP000225379"/>
    </source>
</evidence>
<dbReference type="RefSeq" id="WP_244592183.1">
    <property type="nucleotide sequence ID" value="NZ_PDKW01000030.1"/>
</dbReference>
<sequence>RDLPDYMVPSHLVVLERLPLTPNGKLDRKALPEPAPDAGVEHVPPSTATEHAVAEIWRSVLGVERVGGADNFFALGGHSLLAARVAARLRERLAVELPLRTLFEASTLAELAARIDRETADGAAEEEIGRMDALLADLEADFEALPSEVAQ</sequence>
<dbReference type="Pfam" id="PF00550">
    <property type="entry name" value="PP-binding"/>
    <property type="match status" value="1"/>
</dbReference>
<evidence type="ECO:0000256" key="3">
    <source>
        <dbReference type="SAM" id="MobiDB-lite"/>
    </source>
</evidence>
<dbReference type="SUPFAM" id="SSF56801">
    <property type="entry name" value="Acetyl-CoA synthetase-like"/>
    <property type="match status" value="1"/>
</dbReference>
<dbReference type="PANTHER" id="PTHR45527:SF1">
    <property type="entry name" value="FATTY ACID SYNTHASE"/>
    <property type="match status" value="1"/>
</dbReference>
<feature type="region of interest" description="Disordered" evidence="3">
    <location>
        <begin position="25"/>
        <end position="45"/>
    </location>
</feature>
<evidence type="ECO:0000313" key="5">
    <source>
        <dbReference type="EMBL" id="PGH59477.1"/>
    </source>
</evidence>
<dbReference type="InterPro" id="IPR029058">
    <property type="entry name" value="AB_hydrolase_fold"/>
</dbReference>
<comment type="caution">
    <text evidence="5">The sequence shown here is derived from an EMBL/GenBank/DDBJ whole genome shotgun (WGS) entry which is preliminary data.</text>
</comment>
<evidence type="ECO:0000256" key="2">
    <source>
        <dbReference type="ARBA" id="ARBA00022553"/>
    </source>
</evidence>
<feature type="non-terminal residue" evidence="5">
    <location>
        <position position="1"/>
    </location>
</feature>
<dbReference type="InterPro" id="IPR009081">
    <property type="entry name" value="PP-bd_ACP"/>
</dbReference>
<evidence type="ECO:0000259" key="4">
    <source>
        <dbReference type="PROSITE" id="PS50075"/>
    </source>
</evidence>
<proteinExistence type="predicted"/>
<organism evidence="5 6">
    <name type="scientific">Azospirillum palustre</name>
    <dbReference type="NCBI Taxonomy" id="2044885"/>
    <lineage>
        <taxon>Bacteria</taxon>
        <taxon>Pseudomonadati</taxon>
        <taxon>Pseudomonadota</taxon>
        <taxon>Alphaproteobacteria</taxon>
        <taxon>Rhodospirillales</taxon>
        <taxon>Azospirillaceae</taxon>
        <taxon>Azospirillum</taxon>
    </lineage>
</organism>
<dbReference type="PROSITE" id="PS00012">
    <property type="entry name" value="PHOSPHOPANTETHEINE"/>
    <property type="match status" value="1"/>
</dbReference>
<keyword evidence="2" id="KW-0597">Phosphoprotein</keyword>
<gene>
    <name evidence="5" type="ORF">CRT60_00195</name>
</gene>
<protein>
    <submittedName>
        <fullName evidence="5">Non-ribosomal peptide synthetase</fullName>
    </submittedName>
</protein>
<dbReference type="PANTHER" id="PTHR45527">
    <property type="entry name" value="NONRIBOSOMAL PEPTIDE SYNTHETASE"/>
    <property type="match status" value="1"/>
</dbReference>
<dbReference type="GO" id="GO:0031177">
    <property type="term" value="F:phosphopantetheine binding"/>
    <property type="evidence" value="ECO:0007669"/>
    <property type="project" value="InterPro"/>
</dbReference>
<keyword evidence="6" id="KW-1185">Reference proteome</keyword>
<dbReference type="GO" id="GO:0005737">
    <property type="term" value="C:cytoplasm"/>
    <property type="evidence" value="ECO:0007669"/>
    <property type="project" value="TreeGrafter"/>
</dbReference>
<dbReference type="Gene3D" id="3.40.50.1820">
    <property type="entry name" value="alpha/beta hydrolase"/>
    <property type="match status" value="1"/>
</dbReference>